<feature type="chain" id="PRO_5040841116" description="L-type lectin-like domain-containing protein" evidence="7">
    <location>
        <begin position="29"/>
        <end position="315"/>
    </location>
</feature>
<keyword evidence="3 7" id="KW-0732">Signal</keyword>
<feature type="signal peptide" evidence="7">
    <location>
        <begin position="1"/>
        <end position="28"/>
    </location>
</feature>
<dbReference type="GO" id="GO:0005793">
    <property type="term" value="C:endoplasmic reticulum-Golgi intermediate compartment"/>
    <property type="evidence" value="ECO:0007669"/>
    <property type="project" value="TreeGrafter"/>
</dbReference>
<proteinExistence type="predicted"/>
<dbReference type="EMBL" id="JANBQB010001125">
    <property type="protein sequence ID" value="KAJ1972209.1"/>
    <property type="molecule type" value="Genomic_DNA"/>
</dbReference>
<feature type="transmembrane region" description="Helical" evidence="6">
    <location>
        <begin position="286"/>
        <end position="307"/>
    </location>
</feature>
<evidence type="ECO:0000256" key="4">
    <source>
        <dbReference type="ARBA" id="ARBA00022989"/>
    </source>
</evidence>
<protein>
    <recommendedName>
        <fullName evidence="8">L-type lectin-like domain-containing protein</fullName>
    </recommendedName>
</protein>
<dbReference type="InterPro" id="IPR013320">
    <property type="entry name" value="ConA-like_dom_sf"/>
</dbReference>
<comment type="subcellular location">
    <subcellularLocation>
        <location evidence="1">Membrane</location>
        <topology evidence="1">Single-pass type I membrane protein</topology>
    </subcellularLocation>
</comment>
<keyword evidence="4 6" id="KW-1133">Transmembrane helix</keyword>
<dbReference type="InterPro" id="IPR005052">
    <property type="entry name" value="Lectin_leg"/>
</dbReference>
<evidence type="ECO:0000256" key="3">
    <source>
        <dbReference type="ARBA" id="ARBA00022729"/>
    </source>
</evidence>
<dbReference type="OrthoDB" id="270293at2759"/>
<name>A0A9W8AY41_9FUNG</name>
<evidence type="ECO:0000313" key="9">
    <source>
        <dbReference type="EMBL" id="KAJ1972209.1"/>
    </source>
</evidence>
<dbReference type="AlphaFoldDB" id="A0A9W8AY41"/>
<evidence type="ECO:0000259" key="8">
    <source>
        <dbReference type="PROSITE" id="PS51328"/>
    </source>
</evidence>
<dbReference type="GO" id="GO:0000139">
    <property type="term" value="C:Golgi membrane"/>
    <property type="evidence" value="ECO:0007669"/>
    <property type="project" value="TreeGrafter"/>
</dbReference>
<dbReference type="GO" id="GO:0005789">
    <property type="term" value="C:endoplasmic reticulum membrane"/>
    <property type="evidence" value="ECO:0007669"/>
    <property type="project" value="TreeGrafter"/>
</dbReference>
<dbReference type="Proteomes" id="UP001151582">
    <property type="component" value="Unassembled WGS sequence"/>
</dbReference>
<dbReference type="Gene3D" id="2.60.120.200">
    <property type="match status" value="1"/>
</dbReference>
<dbReference type="GO" id="GO:0006888">
    <property type="term" value="P:endoplasmic reticulum to Golgi vesicle-mediated transport"/>
    <property type="evidence" value="ECO:0007669"/>
    <property type="project" value="TreeGrafter"/>
</dbReference>
<evidence type="ECO:0000256" key="5">
    <source>
        <dbReference type="ARBA" id="ARBA00023136"/>
    </source>
</evidence>
<comment type="caution">
    <text evidence="9">The sequence shown here is derived from an EMBL/GenBank/DDBJ whole genome shotgun (WGS) entry which is preliminary data.</text>
</comment>
<dbReference type="GO" id="GO:0030134">
    <property type="term" value="C:COPII-coated ER to Golgi transport vesicle"/>
    <property type="evidence" value="ECO:0007669"/>
    <property type="project" value="TreeGrafter"/>
</dbReference>
<dbReference type="PANTHER" id="PTHR12223:SF45">
    <property type="entry name" value="RE50040P"/>
    <property type="match status" value="1"/>
</dbReference>
<evidence type="ECO:0000313" key="10">
    <source>
        <dbReference type="Proteomes" id="UP001151582"/>
    </source>
</evidence>
<gene>
    <name evidence="9" type="ORF">H4R34_005483</name>
</gene>
<evidence type="ECO:0000256" key="7">
    <source>
        <dbReference type="SAM" id="SignalP"/>
    </source>
</evidence>
<feature type="domain" description="L-type lectin-like" evidence="8">
    <location>
        <begin position="33"/>
        <end position="256"/>
    </location>
</feature>
<sequence length="315" mass="34724">MHLPSFASCATLAVGLLSVFSAVGLTNAADKKIRELKALSLEPPYVDEGFRPLHWDYGGDVVIDTYSHVRLASDASSRQGHIWSNSMLPTDTWKVEFEFKIHGKGSYLYGDGLAFWAAKERSTGGPVFGNRDYFTGLGIFFDTYANSKHTYSFPIITAMVGDGRTPYDAAGDGEKNSKGRCHAMIRNTRKESARAMVTYLKGKFLEVRVMTEKDKWVDCFTVNDITLPSGLYLGFSAHTGEISDNHDLLWVKSETMDSKSAESMRHGSGAAQPTFAGQATGSVLGFWFKLMVVGAICGMVFMGYRAYAAKQNEKF</sequence>
<dbReference type="InterPro" id="IPR051136">
    <property type="entry name" value="Intracellular_Lectin-GPT"/>
</dbReference>
<keyword evidence="10" id="KW-1185">Reference proteome</keyword>
<keyword evidence="2 6" id="KW-0812">Transmembrane</keyword>
<keyword evidence="5 6" id="KW-0472">Membrane</keyword>
<organism evidence="9 10">
    <name type="scientific">Dimargaris verticillata</name>
    <dbReference type="NCBI Taxonomy" id="2761393"/>
    <lineage>
        <taxon>Eukaryota</taxon>
        <taxon>Fungi</taxon>
        <taxon>Fungi incertae sedis</taxon>
        <taxon>Zoopagomycota</taxon>
        <taxon>Kickxellomycotina</taxon>
        <taxon>Dimargaritomycetes</taxon>
        <taxon>Dimargaritales</taxon>
        <taxon>Dimargaritaceae</taxon>
        <taxon>Dimargaris</taxon>
    </lineage>
</organism>
<dbReference type="PROSITE" id="PS51328">
    <property type="entry name" value="L_LECTIN_LIKE"/>
    <property type="match status" value="1"/>
</dbReference>
<dbReference type="Pfam" id="PF03388">
    <property type="entry name" value="Lectin_leg-like"/>
    <property type="match status" value="1"/>
</dbReference>
<accession>A0A9W8AY41</accession>
<dbReference type="SUPFAM" id="SSF49899">
    <property type="entry name" value="Concanavalin A-like lectins/glucanases"/>
    <property type="match status" value="1"/>
</dbReference>
<reference evidence="9" key="1">
    <citation type="submission" date="2022-07" db="EMBL/GenBank/DDBJ databases">
        <title>Phylogenomic reconstructions and comparative analyses of Kickxellomycotina fungi.</title>
        <authorList>
            <person name="Reynolds N.K."/>
            <person name="Stajich J.E."/>
            <person name="Barry K."/>
            <person name="Grigoriev I.V."/>
            <person name="Crous P."/>
            <person name="Smith M.E."/>
        </authorList>
    </citation>
    <scope>NUCLEOTIDE SEQUENCE</scope>
    <source>
        <strain evidence="9">RSA 567</strain>
    </source>
</reference>
<dbReference type="GO" id="GO:0005537">
    <property type="term" value="F:D-mannose binding"/>
    <property type="evidence" value="ECO:0007669"/>
    <property type="project" value="TreeGrafter"/>
</dbReference>
<evidence type="ECO:0000256" key="2">
    <source>
        <dbReference type="ARBA" id="ARBA00022692"/>
    </source>
</evidence>
<evidence type="ECO:0000256" key="6">
    <source>
        <dbReference type="SAM" id="Phobius"/>
    </source>
</evidence>
<dbReference type="PANTHER" id="PTHR12223">
    <property type="entry name" value="VESICULAR MANNOSE-BINDING LECTIN"/>
    <property type="match status" value="1"/>
</dbReference>
<evidence type="ECO:0000256" key="1">
    <source>
        <dbReference type="ARBA" id="ARBA00004479"/>
    </source>
</evidence>